<sequence length="368" mass="42236">MDNRVLLVGWGRSVNYGTNLQTIALYEIINQKYKCDFLYSRKYCSSKLFVKKAIKKLRSKIKKEGGVTPEKNRNIDKCYENIRKINLNSPSDKKIILSKYNTFVVGSDQVWNPGYLESTYLLDFVPKGYRKISYASSIGVNTIPKKCHKIYCKYLSDFSYISMREQQGAKCISKMIRRSVDTVLDPTLLLSSLEWKEICSKEVNNISSSLPDKYLLCYFVGNMAQHMKEIQDISKEMNLKIVVLPITEQETRLSEGVVINNAGPKEFVAAVNGATMVCTDSFHMCAFSLNFQKEFWVFKRFNDNSSSSQNSRIDNLFSEFGINRYFNDGDRQSLDYNRISISLKNKRIECKKLLFSAIDGKVAAIHSS</sequence>
<evidence type="ECO:0000313" key="2">
    <source>
        <dbReference type="EMBL" id="RHC11312.1"/>
    </source>
</evidence>
<accession>A0A413YQD8</accession>
<dbReference type="InterPro" id="IPR007345">
    <property type="entry name" value="Polysacch_pyruvyl_Trfase"/>
</dbReference>
<dbReference type="AlphaFoldDB" id="A0A413YQD8"/>
<dbReference type="EMBL" id="QSHM01000025">
    <property type="protein sequence ID" value="RHC11312.1"/>
    <property type="molecule type" value="Genomic_DNA"/>
</dbReference>
<dbReference type="RefSeq" id="WP_118363091.1">
    <property type="nucleotide sequence ID" value="NZ_QSHM01000025.1"/>
</dbReference>
<evidence type="ECO:0000313" key="3">
    <source>
        <dbReference type="Proteomes" id="UP000285844"/>
    </source>
</evidence>
<feature type="domain" description="Polysaccharide pyruvyl transferase" evidence="1">
    <location>
        <begin position="19"/>
        <end position="298"/>
    </location>
</feature>
<comment type="caution">
    <text evidence="2">The sequence shown here is derived from an EMBL/GenBank/DDBJ whole genome shotgun (WGS) entry which is preliminary data.</text>
</comment>
<gene>
    <name evidence="2" type="ORF">DW858_13990</name>
</gene>
<evidence type="ECO:0000259" key="1">
    <source>
        <dbReference type="Pfam" id="PF04230"/>
    </source>
</evidence>
<reference evidence="2 3" key="1">
    <citation type="submission" date="2018-08" db="EMBL/GenBank/DDBJ databases">
        <title>A genome reference for cultivated species of the human gut microbiota.</title>
        <authorList>
            <person name="Zou Y."/>
            <person name="Xue W."/>
            <person name="Luo G."/>
        </authorList>
    </citation>
    <scope>NUCLEOTIDE SEQUENCE [LARGE SCALE GENOMIC DNA]</scope>
    <source>
        <strain evidence="2 3">AM37-3BH</strain>
    </source>
</reference>
<dbReference type="Proteomes" id="UP000285844">
    <property type="component" value="Unassembled WGS sequence"/>
</dbReference>
<dbReference type="Pfam" id="PF04230">
    <property type="entry name" value="PS_pyruv_trans"/>
    <property type="match status" value="1"/>
</dbReference>
<proteinExistence type="predicted"/>
<protein>
    <submittedName>
        <fullName evidence="2">Polysaccharide pyruvyl transferase family protein</fullName>
    </submittedName>
</protein>
<name>A0A413YQD8_9FIRM</name>
<organism evidence="2 3">
    <name type="scientific">Lachnospira eligens</name>
    <dbReference type="NCBI Taxonomy" id="39485"/>
    <lineage>
        <taxon>Bacteria</taxon>
        <taxon>Bacillati</taxon>
        <taxon>Bacillota</taxon>
        <taxon>Clostridia</taxon>
        <taxon>Lachnospirales</taxon>
        <taxon>Lachnospiraceae</taxon>
        <taxon>Lachnospira</taxon>
    </lineage>
</organism>
<dbReference type="GO" id="GO:0016740">
    <property type="term" value="F:transferase activity"/>
    <property type="evidence" value="ECO:0007669"/>
    <property type="project" value="UniProtKB-KW"/>
</dbReference>
<keyword evidence="2" id="KW-0808">Transferase</keyword>